<keyword evidence="3" id="KW-0732">Signal</keyword>
<dbReference type="RefSeq" id="XP_023953590.2">
    <property type="nucleotide sequence ID" value="XM_024097822.2"/>
</dbReference>
<dbReference type="AlphaFoldDB" id="A0A6J1P709"/>
<proteinExistence type="predicted"/>
<dbReference type="Pfam" id="PF00135">
    <property type="entry name" value="COesterase"/>
    <property type="match status" value="1"/>
</dbReference>
<keyword evidence="5" id="KW-1185">Reference proteome</keyword>
<dbReference type="InterPro" id="IPR029058">
    <property type="entry name" value="AB_hydrolase_fold"/>
</dbReference>
<dbReference type="KEGG" id="bany:112057324"/>
<dbReference type="SUPFAM" id="SSF53474">
    <property type="entry name" value="alpha/beta-Hydrolases"/>
    <property type="match status" value="1"/>
</dbReference>
<dbReference type="OrthoDB" id="3200163at2759"/>
<sequence>MNSYKLTYIFLAILINYSVCDDNSEPLESKSGDFETVEVKTKYGAVSGKVERTFIKQHNYFSFKGIPYAETPVGKLRFKPPVPHQGWKETLEAYSNKPTCVQFNTRARVMEKMGISGSEDCLYISVFTPNLEGSAPVIVFDYNDNFRTGFNGTDTYSPDFFIEEDVVVVTISHRLSVFGYLTTMDDVIAPNNGLKDFILGLNWVKDNIKNFGGDTERVTLMGNRGGAVLADILLYSEKAKGLFSRVIMQSGTALEATFFGRNLREKAFKYGEIFNITTDDSEILLEKLQTVDPYLLIDADGSLHDEEQVVESQLSIFPFAPVIEENSEDAVLTSLPEKSNLVNDVPILIGMNSREGLDLAAHFIYDPRTIAESKKFLFLFPIRKNFSFVENSASYDEAIKDILTFYFKEGYFYYNNLFEYTVYIADVLQNYPLHIAAEMLAEKSQSPVYYYLFNFRGSLNENLEMMSRYLHYWLEPWGATIVDELCYLQLCTRIKEKYELLQKLLSEQNESKVLKRMVRLWANFAKTGNPTPSEDDSVLKGFKWTPIEKGSDKTNYLHITAKLKMEVNPLGKRKQFWEDFFAKYSQLAVDGVVQSPPKETTDEPPQKETNDEKPLEETNDKQTENETNDGQPQIETIDEQLQNEPNDKQPQEETNDKGLQNETDNEQPENETNNEQPQEKTTDEQPQEETNDEQPQEETTDEQPQEEMTDEQPQEESTDEQPQEETTNEQPQEESNNEQPQKATHEEL</sequence>
<feature type="domain" description="Carboxylesterase type B" evidence="4">
    <location>
        <begin position="37"/>
        <end position="577"/>
    </location>
</feature>
<dbReference type="PROSITE" id="PS00941">
    <property type="entry name" value="CARBOXYLESTERASE_B_2"/>
    <property type="match status" value="1"/>
</dbReference>
<reference evidence="6" key="1">
    <citation type="submission" date="2025-08" db="UniProtKB">
        <authorList>
            <consortium name="RefSeq"/>
        </authorList>
    </citation>
    <scope>IDENTIFICATION</scope>
</reference>
<evidence type="ECO:0000259" key="4">
    <source>
        <dbReference type="Pfam" id="PF00135"/>
    </source>
</evidence>
<dbReference type="Gene3D" id="3.40.50.1820">
    <property type="entry name" value="alpha/beta hydrolase"/>
    <property type="match status" value="1"/>
</dbReference>
<dbReference type="PANTHER" id="PTHR11559">
    <property type="entry name" value="CARBOXYLESTERASE"/>
    <property type="match status" value="1"/>
</dbReference>
<dbReference type="InterPro" id="IPR050309">
    <property type="entry name" value="Type-B_Carboxylest/Lipase"/>
</dbReference>
<feature type="signal peptide" evidence="3">
    <location>
        <begin position="1"/>
        <end position="20"/>
    </location>
</feature>
<organism evidence="5 6">
    <name type="scientific">Bicyclus anynana</name>
    <name type="common">Squinting bush brown butterfly</name>
    <dbReference type="NCBI Taxonomy" id="110368"/>
    <lineage>
        <taxon>Eukaryota</taxon>
        <taxon>Metazoa</taxon>
        <taxon>Ecdysozoa</taxon>
        <taxon>Arthropoda</taxon>
        <taxon>Hexapoda</taxon>
        <taxon>Insecta</taxon>
        <taxon>Pterygota</taxon>
        <taxon>Neoptera</taxon>
        <taxon>Endopterygota</taxon>
        <taxon>Lepidoptera</taxon>
        <taxon>Glossata</taxon>
        <taxon>Ditrysia</taxon>
        <taxon>Papilionoidea</taxon>
        <taxon>Nymphalidae</taxon>
        <taxon>Satyrinae</taxon>
        <taxon>Satyrini</taxon>
        <taxon>Mycalesina</taxon>
        <taxon>Bicyclus</taxon>
    </lineage>
</organism>
<evidence type="ECO:0000256" key="1">
    <source>
        <dbReference type="ARBA" id="ARBA00023180"/>
    </source>
</evidence>
<gene>
    <name evidence="6" type="primary">LOC112057324</name>
</gene>
<feature type="compositionally biased region" description="Polar residues" evidence="2">
    <location>
        <begin position="628"/>
        <end position="644"/>
    </location>
</feature>
<dbReference type="InterPro" id="IPR002018">
    <property type="entry name" value="CarbesteraseB"/>
</dbReference>
<name>A0A6J1P709_BICAN</name>
<evidence type="ECO:0000313" key="5">
    <source>
        <dbReference type="Proteomes" id="UP001652582"/>
    </source>
</evidence>
<feature type="chain" id="PRO_5046096416" evidence="3">
    <location>
        <begin position="21"/>
        <end position="748"/>
    </location>
</feature>
<evidence type="ECO:0000256" key="2">
    <source>
        <dbReference type="SAM" id="MobiDB-lite"/>
    </source>
</evidence>
<feature type="compositionally biased region" description="Acidic residues" evidence="2">
    <location>
        <begin position="685"/>
        <end position="736"/>
    </location>
</feature>
<keyword evidence="1" id="KW-0325">Glycoprotein</keyword>
<accession>A0A6J1P709</accession>
<evidence type="ECO:0000313" key="6">
    <source>
        <dbReference type="RefSeq" id="XP_023953590.2"/>
    </source>
</evidence>
<dbReference type="InterPro" id="IPR019819">
    <property type="entry name" value="Carboxylesterase_B_CS"/>
</dbReference>
<feature type="compositionally biased region" description="Basic and acidic residues" evidence="2">
    <location>
        <begin position="599"/>
        <end position="624"/>
    </location>
</feature>
<feature type="compositionally biased region" description="Basic and acidic residues" evidence="2">
    <location>
        <begin position="645"/>
        <end position="656"/>
    </location>
</feature>
<dbReference type="Proteomes" id="UP001652582">
    <property type="component" value="Chromosome 20"/>
</dbReference>
<dbReference type="GeneID" id="112057324"/>
<protein>
    <submittedName>
        <fullName evidence="6">Juvenile hormone esterase-like</fullName>
    </submittedName>
</protein>
<feature type="region of interest" description="Disordered" evidence="2">
    <location>
        <begin position="593"/>
        <end position="748"/>
    </location>
</feature>
<evidence type="ECO:0000256" key="3">
    <source>
        <dbReference type="SAM" id="SignalP"/>
    </source>
</evidence>